<evidence type="ECO:0000313" key="1">
    <source>
        <dbReference type="EMBL" id="CAL1401035.1"/>
    </source>
</evidence>
<sequence>MHGLGLDLRLKVSRVDLIDNLRAQFVCRKLDTMVGRPLYRVNVPGGVTADKVVPSEDGLGLSLTDLVDVSDDIPSPKYPF</sequence>
<dbReference type="EMBL" id="OZ034820">
    <property type="protein sequence ID" value="CAL1401035.1"/>
    <property type="molecule type" value="Genomic_DNA"/>
</dbReference>
<organism evidence="1 2">
    <name type="scientific">Linum trigynum</name>
    <dbReference type="NCBI Taxonomy" id="586398"/>
    <lineage>
        <taxon>Eukaryota</taxon>
        <taxon>Viridiplantae</taxon>
        <taxon>Streptophyta</taxon>
        <taxon>Embryophyta</taxon>
        <taxon>Tracheophyta</taxon>
        <taxon>Spermatophyta</taxon>
        <taxon>Magnoliopsida</taxon>
        <taxon>eudicotyledons</taxon>
        <taxon>Gunneridae</taxon>
        <taxon>Pentapetalae</taxon>
        <taxon>rosids</taxon>
        <taxon>fabids</taxon>
        <taxon>Malpighiales</taxon>
        <taxon>Linaceae</taxon>
        <taxon>Linum</taxon>
    </lineage>
</organism>
<dbReference type="Proteomes" id="UP001497516">
    <property type="component" value="Chromosome 7"/>
</dbReference>
<name>A0AAV2FU17_9ROSI</name>
<proteinExistence type="predicted"/>
<gene>
    <name evidence="1" type="ORF">LTRI10_LOCUS41118</name>
</gene>
<evidence type="ECO:0000313" key="2">
    <source>
        <dbReference type="Proteomes" id="UP001497516"/>
    </source>
</evidence>
<reference evidence="1 2" key="1">
    <citation type="submission" date="2024-04" db="EMBL/GenBank/DDBJ databases">
        <authorList>
            <person name="Fracassetti M."/>
        </authorList>
    </citation>
    <scope>NUCLEOTIDE SEQUENCE [LARGE SCALE GENOMIC DNA]</scope>
</reference>
<keyword evidence="2" id="KW-1185">Reference proteome</keyword>
<dbReference type="AlphaFoldDB" id="A0AAV2FU17"/>
<protein>
    <submittedName>
        <fullName evidence="1">Uncharacterized protein</fullName>
    </submittedName>
</protein>
<accession>A0AAV2FU17</accession>